<feature type="transmembrane region" description="Helical" evidence="1">
    <location>
        <begin position="201"/>
        <end position="220"/>
    </location>
</feature>
<evidence type="ECO:0000256" key="1">
    <source>
        <dbReference type="SAM" id="Phobius"/>
    </source>
</evidence>
<dbReference type="GO" id="GO:0008233">
    <property type="term" value="F:peptidase activity"/>
    <property type="evidence" value="ECO:0007669"/>
    <property type="project" value="UniProtKB-KW"/>
</dbReference>
<name>A0A6C2YST8_9BACT</name>
<dbReference type="PANTHER" id="PTHR36434:SF1">
    <property type="entry name" value="MEMBRANE PROTEASE YUGP-RELATED"/>
    <property type="match status" value="1"/>
</dbReference>
<gene>
    <name evidence="2" type="ORF">GMBLW1_47520</name>
</gene>
<keyword evidence="3" id="KW-1185">Reference proteome</keyword>
<dbReference type="GO" id="GO:0006508">
    <property type="term" value="P:proteolysis"/>
    <property type="evidence" value="ECO:0007669"/>
    <property type="project" value="UniProtKB-KW"/>
</dbReference>
<dbReference type="EMBL" id="LR593887">
    <property type="protein sequence ID" value="VTS06244.1"/>
    <property type="molecule type" value="Genomic_DNA"/>
</dbReference>
<dbReference type="InterPro" id="IPR007395">
    <property type="entry name" value="Zn_peptidase_2"/>
</dbReference>
<evidence type="ECO:0000313" key="3">
    <source>
        <dbReference type="Proteomes" id="UP000464378"/>
    </source>
</evidence>
<dbReference type="PANTHER" id="PTHR36434">
    <property type="entry name" value="MEMBRANE PROTEASE YUGP-RELATED"/>
    <property type="match status" value="1"/>
</dbReference>
<keyword evidence="1" id="KW-0812">Transmembrane</keyword>
<dbReference type="KEGG" id="tim:GMBLW1_47520"/>
<feature type="transmembrane region" description="Helical" evidence="1">
    <location>
        <begin position="119"/>
        <end position="140"/>
    </location>
</feature>
<feature type="transmembrane region" description="Helical" evidence="1">
    <location>
        <begin position="146"/>
        <end position="167"/>
    </location>
</feature>
<keyword evidence="1" id="KW-0472">Membrane</keyword>
<sequence>MFFDPVYFLFLAPAMLLAAYAQWKLQSTFAEASQIPAASGYTGAQTAEHLLHSGGIYNVSVEFVPGELSDHYSPQEKALRLSEPVYQERSLAALGVAAHEAGHAFQDAERDSMLVLRNAIVPLANFGGSISWILLVAGMVLASAKLVYIGIGAFSLTVLFQVINLPVEYDASARARKKLLEAGLITPEEDVEVGKVLNAAALTYVAGTLSSIATLLYFLFRAGFFNGGSNRE</sequence>
<reference evidence="2" key="1">
    <citation type="submission" date="2019-04" db="EMBL/GenBank/DDBJ databases">
        <authorList>
            <consortium name="Science for Life Laboratories"/>
        </authorList>
    </citation>
    <scope>NUCLEOTIDE SEQUENCE</scope>
    <source>
        <strain evidence="2">MBLW1</strain>
    </source>
</reference>
<protein>
    <recommendedName>
        <fullName evidence="4">Zinc metallopeptidase</fullName>
    </recommendedName>
</protein>
<organism evidence="2">
    <name type="scientific">Tuwongella immobilis</name>
    <dbReference type="NCBI Taxonomy" id="692036"/>
    <lineage>
        <taxon>Bacteria</taxon>
        <taxon>Pseudomonadati</taxon>
        <taxon>Planctomycetota</taxon>
        <taxon>Planctomycetia</taxon>
        <taxon>Gemmatales</taxon>
        <taxon>Gemmataceae</taxon>
        <taxon>Tuwongella</taxon>
    </lineage>
</organism>
<dbReference type="EMBL" id="LR586016">
    <property type="protein sequence ID" value="VIP04441.1"/>
    <property type="molecule type" value="Genomic_DNA"/>
</dbReference>
<evidence type="ECO:0000313" key="2">
    <source>
        <dbReference type="EMBL" id="VIP04441.1"/>
    </source>
</evidence>
<keyword evidence="1" id="KW-1133">Transmembrane helix</keyword>
<accession>A0A6C2YST8</accession>
<dbReference type="AlphaFoldDB" id="A0A6C2YST8"/>
<dbReference type="RefSeq" id="WP_197740761.1">
    <property type="nucleotide sequence ID" value="NZ_LR593887.1"/>
</dbReference>
<keyword evidence="2" id="KW-0378">Hydrolase</keyword>
<dbReference type="InParanoid" id="A0A6C2YST8"/>
<dbReference type="Proteomes" id="UP000464378">
    <property type="component" value="Chromosome"/>
</dbReference>
<keyword evidence="2" id="KW-0645">Protease</keyword>
<dbReference type="Pfam" id="PF04298">
    <property type="entry name" value="Zn_peptidase_2"/>
    <property type="match status" value="1"/>
</dbReference>
<proteinExistence type="predicted"/>
<evidence type="ECO:0008006" key="4">
    <source>
        <dbReference type="Google" id="ProtNLM"/>
    </source>
</evidence>